<dbReference type="Pfam" id="PF01938">
    <property type="entry name" value="TRAM"/>
    <property type="match status" value="1"/>
</dbReference>
<name>T1CJK0_9ZZZZ</name>
<keyword evidence="2" id="KW-0396">Initiation factor</keyword>
<dbReference type="EMBL" id="AUZY01003854">
    <property type="protein sequence ID" value="EQD67064.1"/>
    <property type="molecule type" value="Genomic_DNA"/>
</dbReference>
<dbReference type="InterPro" id="IPR002735">
    <property type="entry name" value="Transl_init_fac_IF2/IF5_dom"/>
</dbReference>
<keyword evidence="2" id="KW-0648">Protein biosynthesis</keyword>
<evidence type="ECO:0000313" key="2">
    <source>
        <dbReference type="EMBL" id="EQD67064.1"/>
    </source>
</evidence>
<dbReference type="Gene3D" id="2.40.50.140">
    <property type="entry name" value="Nucleic acid-binding proteins"/>
    <property type="match status" value="1"/>
</dbReference>
<evidence type="ECO:0000259" key="1">
    <source>
        <dbReference type="PROSITE" id="PS50926"/>
    </source>
</evidence>
<dbReference type="InterPro" id="IPR016190">
    <property type="entry name" value="Transl_init_fac_IF2/IF5_Zn-bd"/>
</dbReference>
<protein>
    <submittedName>
        <fullName evidence="2">Translation initiation factor IF-2 subunit beta</fullName>
    </submittedName>
</protein>
<feature type="non-terminal residue" evidence="2">
    <location>
        <position position="1"/>
    </location>
</feature>
<reference evidence="2" key="2">
    <citation type="journal article" date="2014" name="ISME J.">
        <title>Microbial stratification in low pH oxic and suboxic macroscopic growths along an acid mine drainage.</title>
        <authorList>
            <person name="Mendez-Garcia C."/>
            <person name="Mesa V."/>
            <person name="Sprenger R.R."/>
            <person name="Richter M."/>
            <person name="Diez M.S."/>
            <person name="Solano J."/>
            <person name="Bargiela R."/>
            <person name="Golyshina O.V."/>
            <person name="Manteca A."/>
            <person name="Ramos J.L."/>
            <person name="Gallego J.R."/>
            <person name="Llorente I."/>
            <person name="Martins Dos Santos V.A."/>
            <person name="Jensen O.N."/>
            <person name="Pelaez A.I."/>
            <person name="Sanchez J."/>
            <person name="Ferrer M."/>
        </authorList>
    </citation>
    <scope>NUCLEOTIDE SEQUENCE</scope>
</reference>
<dbReference type="PROSITE" id="PS50926">
    <property type="entry name" value="TRAM"/>
    <property type="match status" value="1"/>
</dbReference>
<dbReference type="Pfam" id="PF01873">
    <property type="entry name" value="eIF-5_eIF-2B"/>
    <property type="match status" value="1"/>
</dbReference>
<dbReference type="AlphaFoldDB" id="T1CJK0"/>
<organism evidence="2">
    <name type="scientific">mine drainage metagenome</name>
    <dbReference type="NCBI Taxonomy" id="410659"/>
    <lineage>
        <taxon>unclassified sequences</taxon>
        <taxon>metagenomes</taxon>
        <taxon>ecological metagenomes</taxon>
    </lineage>
</organism>
<feature type="domain" description="TRAM" evidence="1">
    <location>
        <begin position="47"/>
        <end position="105"/>
    </location>
</feature>
<dbReference type="InterPro" id="IPR002792">
    <property type="entry name" value="TRAM_dom"/>
</dbReference>
<dbReference type="SUPFAM" id="SSF50249">
    <property type="entry name" value="Nucleic acid-binding proteins"/>
    <property type="match status" value="1"/>
</dbReference>
<reference evidence="2" key="1">
    <citation type="submission" date="2013-08" db="EMBL/GenBank/DDBJ databases">
        <authorList>
            <person name="Mendez C."/>
            <person name="Richter M."/>
            <person name="Ferrer M."/>
            <person name="Sanchez J."/>
        </authorList>
    </citation>
    <scope>NUCLEOTIDE SEQUENCE</scope>
</reference>
<sequence>IYVECYECGSPDTEIKRVGRVDVLECKACGAQHALKMTKDINQNESTLEEGKTYSLTVNEIGPSGEGRCNFRGFTIIVPGAKKGESVKVMVKKIRKGTAIAEIVKEN</sequence>
<gene>
    <name evidence="2" type="ORF">B1B_06051</name>
</gene>
<dbReference type="InterPro" id="IPR012340">
    <property type="entry name" value="NA-bd_OB-fold"/>
</dbReference>
<dbReference type="GO" id="GO:0003743">
    <property type="term" value="F:translation initiation factor activity"/>
    <property type="evidence" value="ECO:0007669"/>
    <property type="project" value="UniProtKB-KW"/>
</dbReference>
<accession>T1CJK0</accession>
<dbReference type="Gene3D" id="3.30.30.170">
    <property type="match status" value="1"/>
</dbReference>
<comment type="caution">
    <text evidence="2">The sequence shown here is derived from an EMBL/GenBank/DDBJ whole genome shotgun (WGS) entry which is preliminary data.</text>
</comment>
<proteinExistence type="predicted"/>
<dbReference type="SUPFAM" id="SSF75689">
    <property type="entry name" value="Zinc-binding domain of translation initiation factor 2 beta"/>
    <property type="match status" value="1"/>
</dbReference>